<sequence length="101" mass="11532">MTEVWPVIIYGACPSALIIVYAPSIRSYQTFIKLNIRRVFKNLFRGSKTGVLCELTARSTSPDTLPQWLLPLLLISKPTIFLLTFLFLRHHFHGFAPALRS</sequence>
<keyword evidence="1" id="KW-0812">Transmembrane</keyword>
<proteinExistence type="predicted"/>
<feature type="transmembrane region" description="Helical" evidence="1">
    <location>
        <begin position="68"/>
        <end position="88"/>
    </location>
</feature>
<accession>A0A7C9DSG6</accession>
<keyword evidence="1" id="KW-0472">Membrane</keyword>
<organism evidence="2">
    <name type="scientific">Opuntia streptacantha</name>
    <name type="common">Prickly pear cactus</name>
    <name type="synonym">Opuntia cardona</name>
    <dbReference type="NCBI Taxonomy" id="393608"/>
    <lineage>
        <taxon>Eukaryota</taxon>
        <taxon>Viridiplantae</taxon>
        <taxon>Streptophyta</taxon>
        <taxon>Embryophyta</taxon>
        <taxon>Tracheophyta</taxon>
        <taxon>Spermatophyta</taxon>
        <taxon>Magnoliopsida</taxon>
        <taxon>eudicotyledons</taxon>
        <taxon>Gunneridae</taxon>
        <taxon>Pentapetalae</taxon>
        <taxon>Caryophyllales</taxon>
        <taxon>Cactineae</taxon>
        <taxon>Cactaceae</taxon>
        <taxon>Opuntioideae</taxon>
        <taxon>Opuntia</taxon>
    </lineage>
</organism>
<dbReference type="AlphaFoldDB" id="A0A7C9DSG6"/>
<reference evidence="2" key="2">
    <citation type="submission" date="2020-07" db="EMBL/GenBank/DDBJ databases">
        <authorList>
            <person name="Vera ALvarez R."/>
            <person name="Arias-Moreno D.M."/>
            <person name="Jimenez-Jacinto V."/>
            <person name="Jimenez-Bremont J.F."/>
            <person name="Swaminathan K."/>
            <person name="Moose S.P."/>
            <person name="Guerrero-Gonzalez M.L."/>
            <person name="Marino-Ramirez L."/>
            <person name="Landsman D."/>
            <person name="Rodriguez-Kessler M."/>
            <person name="Delgado-Sanchez P."/>
        </authorList>
    </citation>
    <scope>NUCLEOTIDE SEQUENCE</scope>
    <source>
        <tissue evidence="2">Cladode</tissue>
    </source>
</reference>
<feature type="transmembrane region" description="Helical" evidence="1">
    <location>
        <begin position="7"/>
        <end position="25"/>
    </location>
</feature>
<dbReference type="EMBL" id="GISG01157898">
    <property type="protein sequence ID" value="MBA4648987.1"/>
    <property type="molecule type" value="Transcribed_RNA"/>
</dbReference>
<protein>
    <submittedName>
        <fullName evidence="2">Uncharacterized protein</fullName>
    </submittedName>
</protein>
<evidence type="ECO:0000313" key="2">
    <source>
        <dbReference type="EMBL" id="MBA4648987.1"/>
    </source>
</evidence>
<keyword evidence="1" id="KW-1133">Transmembrane helix</keyword>
<evidence type="ECO:0000256" key="1">
    <source>
        <dbReference type="SAM" id="Phobius"/>
    </source>
</evidence>
<name>A0A7C9DSG6_OPUST</name>
<reference evidence="2" key="1">
    <citation type="journal article" date="2013" name="J. Plant Res.">
        <title>Effect of fungi and light on seed germination of three Opuntia species from semiarid lands of central Mexico.</title>
        <authorList>
            <person name="Delgado-Sanchez P."/>
            <person name="Jimenez-Bremont J.F."/>
            <person name="Guerrero-Gonzalez Mde L."/>
            <person name="Flores J."/>
        </authorList>
    </citation>
    <scope>NUCLEOTIDE SEQUENCE</scope>
    <source>
        <tissue evidence="2">Cladode</tissue>
    </source>
</reference>